<dbReference type="PROSITE" id="PS50112">
    <property type="entry name" value="PAS"/>
    <property type="match status" value="1"/>
</dbReference>
<dbReference type="RefSeq" id="WP_183385819.1">
    <property type="nucleotide sequence ID" value="NZ_JACHXM010000001.1"/>
</dbReference>
<dbReference type="InterPro" id="IPR043128">
    <property type="entry name" value="Rev_trsase/Diguanyl_cyclase"/>
</dbReference>
<dbReference type="Pfam" id="PF00990">
    <property type="entry name" value="GGDEF"/>
    <property type="match status" value="1"/>
</dbReference>
<dbReference type="InterPro" id="IPR050469">
    <property type="entry name" value="Diguanylate_Cyclase"/>
</dbReference>
<dbReference type="PROSITE" id="PS50887">
    <property type="entry name" value="GGDEF"/>
    <property type="match status" value="1"/>
</dbReference>
<dbReference type="AlphaFoldDB" id="A0A7W5BUJ6"/>
<dbReference type="InterPro" id="IPR013656">
    <property type="entry name" value="PAS_4"/>
</dbReference>
<dbReference type="SUPFAM" id="SSF55785">
    <property type="entry name" value="PYP-like sensor domain (PAS domain)"/>
    <property type="match status" value="1"/>
</dbReference>
<dbReference type="InterPro" id="IPR000700">
    <property type="entry name" value="PAS-assoc_C"/>
</dbReference>
<evidence type="ECO:0000313" key="7">
    <source>
        <dbReference type="EMBL" id="MBB3139406.1"/>
    </source>
</evidence>
<evidence type="ECO:0000256" key="2">
    <source>
        <dbReference type="ARBA" id="ARBA00012528"/>
    </source>
</evidence>
<dbReference type="PANTHER" id="PTHR45138:SF9">
    <property type="entry name" value="DIGUANYLATE CYCLASE DGCM-RELATED"/>
    <property type="match status" value="1"/>
</dbReference>
<dbReference type="Proteomes" id="UP000525987">
    <property type="component" value="Unassembled WGS sequence"/>
</dbReference>
<gene>
    <name evidence="7" type="ORF">FHR96_000252</name>
</gene>
<dbReference type="EMBL" id="JACHXM010000001">
    <property type="protein sequence ID" value="MBB3139406.1"/>
    <property type="molecule type" value="Genomic_DNA"/>
</dbReference>
<dbReference type="NCBIfam" id="TIGR00254">
    <property type="entry name" value="GGDEF"/>
    <property type="match status" value="1"/>
</dbReference>
<reference evidence="7 8" key="1">
    <citation type="submission" date="2020-08" db="EMBL/GenBank/DDBJ databases">
        <title>Genomic Encyclopedia of Type Strains, Phase III (KMG-III): the genomes of soil and plant-associated and newly described type strains.</title>
        <authorList>
            <person name="Whitman W."/>
        </authorList>
    </citation>
    <scope>NUCLEOTIDE SEQUENCE [LARGE SCALE GENOMIC DNA]</scope>
    <source>
        <strain evidence="7 8">CECT 5995</strain>
    </source>
</reference>
<dbReference type="PANTHER" id="PTHR45138">
    <property type="entry name" value="REGULATORY COMPONENTS OF SENSORY TRANSDUCTION SYSTEM"/>
    <property type="match status" value="1"/>
</dbReference>
<dbReference type="EC" id="2.7.7.65" evidence="2"/>
<accession>A0A7W5BUJ6</accession>
<evidence type="ECO:0000256" key="3">
    <source>
        <dbReference type="ARBA" id="ARBA00034247"/>
    </source>
</evidence>
<dbReference type="CDD" id="cd00130">
    <property type="entry name" value="PAS"/>
    <property type="match status" value="1"/>
</dbReference>
<dbReference type="CDD" id="cd01949">
    <property type="entry name" value="GGDEF"/>
    <property type="match status" value="1"/>
</dbReference>
<dbReference type="Gene3D" id="3.30.450.20">
    <property type="entry name" value="PAS domain"/>
    <property type="match status" value="1"/>
</dbReference>
<feature type="domain" description="PAC" evidence="5">
    <location>
        <begin position="82"/>
        <end position="133"/>
    </location>
</feature>
<dbReference type="SUPFAM" id="SSF55073">
    <property type="entry name" value="Nucleotide cyclase"/>
    <property type="match status" value="1"/>
</dbReference>
<keyword evidence="8" id="KW-1185">Reference proteome</keyword>
<comment type="cofactor">
    <cofactor evidence="1">
        <name>Mg(2+)</name>
        <dbReference type="ChEBI" id="CHEBI:18420"/>
    </cofactor>
</comment>
<name>A0A7W5BUJ6_9GAMM</name>
<dbReference type="Pfam" id="PF08448">
    <property type="entry name" value="PAS_4"/>
    <property type="match status" value="1"/>
</dbReference>
<sequence length="296" mass="33026">MPLTLTGPDDIPRLIQAAPIGISITDATGRYEMVNPAYCDFYGYAEQELLGQPFTMMVPSEQRGQLLEMHQRLIRGEEDLARRQEWEVRRKNGERRTIIAEAARLFDDAGEAKKVTFVTDITERKALERRLDYLARHDELTGLLNRRAGLARLEEEIARHRRLGGALCVAICDLDHFKQVNDRYGHTAGDEALQGAADALLHGLRHYDVLARLGGEEFLVILPGVTRPDAETSLERLRCELPTKPLARPGLRLTFSAGVAALAGNEASHALLERADRALYRAKAAGRNRIRAAQDG</sequence>
<comment type="catalytic activity">
    <reaction evidence="3">
        <text>2 GTP = 3',3'-c-di-GMP + 2 diphosphate</text>
        <dbReference type="Rhea" id="RHEA:24898"/>
        <dbReference type="ChEBI" id="CHEBI:33019"/>
        <dbReference type="ChEBI" id="CHEBI:37565"/>
        <dbReference type="ChEBI" id="CHEBI:58805"/>
        <dbReference type="EC" id="2.7.7.65"/>
    </reaction>
</comment>
<evidence type="ECO:0000256" key="1">
    <source>
        <dbReference type="ARBA" id="ARBA00001946"/>
    </source>
</evidence>
<comment type="caution">
    <text evidence="7">The sequence shown here is derived from an EMBL/GenBank/DDBJ whole genome shotgun (WGS) entry which is preliminary data.</text>
</comment>
<dbReference type="InterPro" id="IPR035965">
    <property type="entry name" value="PAS-like_dom_sf"/>
</dbReference>
<dbReference type="InterPro" id="IPR029787">
    <property type="entry name" value="Nucleotide_cyclase"/>
</dbReference>
<dbReference type="GO" id="GO:0052621">
    <property type="term" value="F:diguanylate cyclase activity"/>
    <property type="evidence" value="ECO:0007669"/>
    <property type="project" value="UniProtKB-EC"/>
</dbReference>
<feature type="domain" description="PAS" evidence="4">
    <location>
        <begin position="7"/>
        <end position="77"/>
    </location>
</feature>
<organism evidence="7 8">
    <name type="scientific">Halomonas organivorans</name>
    <dbReference type="NCBI Taxonomy" id="257772"/>
    <lineage>
        <taxon>Bacteria</taxon>
        <taxon>Pseudomonadati</taxon>
        <taxon>Pseudomonadota</taxon>
        <taxon>Gammaproteobacteria</taxon>
        <taxon>Oceanospirillales</taxon>
        <taxon>Halomonadaceae</taxon>
        <taxon>Halomonas</taxon>
    </lineage>
</organism>
<protein>
    <recommendedName>
        <fullName evidence="2">diguanylate cyclase</fullName>
        <ecNumber evidence="2">2.7.7.65</ecNumber>
    </recommendedName>
</protein>
<evidence type="ECO:0000259" key="6">
    <source>
        <dbReference type="PROSITE" id="PS50887"/>
    </source>
</evidence>
<proteinExistence type="predicted"/>
<dbReference type="NCBIfam" id="TIGR00229">
    <property type="entry name" value="sensory_box"/>
    <property type="match status" value="1"/>
</dbReference>
<dbReference type="Gene3D" id="3.30.70.270">
    <property type="match status" value="1"/>
</dbReference>
<evidence type="ECO:0000259" key="4">
    <source>
        <dbReference type="PROSITE" id="PS50112"/>
    </source>
</evidence>
<evidence type="ECO:0000259" key="5">
    <source>
        <dbReference type="PROSITE" id="PS50113"/>
    </source>
</evidence>
<feature type="domain" description="GGDEF" evidence="6">
    <location>
        <begin position="165"/>
        <end position="295"/>
    </location>
</feature>
<dbReference type="SMART" id="SM00267">
    <property type="entry name" value="GGDEF"/>
    <property type="match status" value="1"/>
</dbReference>
<dbReference type="InterPro" id="IPR000160">
    <property type="entry name" value="GGDEF_dom"/>
</dbReference>
<dbReference type="InterPro" id="IPR000014">
    <property type="entry name" value="PAS"/>
</dbReference>
<dbReference type="PROSITE" id="PS50113">
    <property type="entry name" value="PAC"/>
    <property type="match status" value="1"/>
</dbReference>
<evidence type="ECO:0000313" key="8">
    <source>
        <dbReference type="Proteomes" id="UP000525987"/>
    </source>
</evidence>
<dbReference type="FunFam" id="3.30.70.270:FF:000001">
    <property type="entry name" value="Diguanylate cyclase domain protein"/>
    <property type="match status" value="1"/>
</dbReference>
<dbReference type="SMART" id="SM00091">
    <property type="entry name" value="PAS"/>
    <property type="match status" value="1"/>
</dbReference>